<reference evidence="2 3" key="1">
    <citation type="submission" date="2022-05" db="EMBL/GenBank/DDBJ databases">
        <authorList>
            <consortium name="Genoscope - CEA"/>
            <person name="William W."/>
        </authorList>
    </citation>
    <scope>NUCLEOTIDE SEQUENCE [LARGE SCALE GENOMIC DNA]</scope>
</reference>
<evidence type="ECO:0000313" key="2">
    <source>
        <dbReference type="EMBL" id="CAH3143779.1"/>
    </source>
</evidence>
<feature type="domain" description="BTB" evidence="1">
    <location>
        <begin position="258"/>
        <end position="318"/>
    </location>
</feature>
<dbReference type="PANTHER" id="PTHR22744">
    <property type="entry name" value="HELIX LOOP HELIX PROTEIN 21-RELATED"/>
    <property type="match status" value="1"/>
</dbReference>
<dbReference type="Gene3D" id="3.30.710.10">
    <property type="entry name" value="Potassium Channel Kv1.1, Chain A"/>
    <property type="match status" value="2"/>
</dbReference>
<accession>A0AAU9XCL5</accession>
<dbReference type="InterPro" id="IPR011333">
    <property type="entry name" value="SKP1/BTB/POZ_sf"/>
</dbReference>
<dbReference type="CDD" id="cd18186">
    <property type="entry name" value="BTB_POZ_ZBTB_KLHL-like"/>
    <property type="match status" value="2"/>
</dbReference>
<dbReference type="EMBL" id="CALNXJ010000038">
    <property type="protein sequence ID" value="CAH3143779.1"/>
    <property type="molecule type" value="Genomic_DNA"/>
</dbReference>
<keyword evidence="3" id="KW-1185">Reference proteome</keyword>
<evidence type="ECO:0000259" key="1">
    <source>
        <dbReference type="PROSITE" id="PS50097"/>
    </source>
</evidence>
<gene>
    <name evidence="2" type="ORF">PMEA_00020765</name>
</gene>
<sequence length="436" mass="50628">MATNIGGGSPDFSQPWKFSDVILVVDEQNFHVHRAILAFGSPVFERMFKSEFKEKWKNEIPLPDKKASEFEEFLLHIYPSGKERAITTENCDFLLKLAHEYQMAAIVERCEDFMVSKVKAKPNDSILEDLVIAQTYKLEKLKLASVQRSHSLRLGELKSDKTYEQIEPENLKKIMEGIIERLERELQESQSVSTTRQMEVERMKRNQKYARDTGLQSDYYEKSCPCLGLSGTVKDLRQLKQLLESFDRPDFSESLLFSDVVFVVEDKKFHVHRYILAQWSPVFKTMFLSGFKEKNLSEIPLPGKKASEFKELLLLIYSTVSGETLNAINDTNCQSLLRLAREYQIEAIYKKCEEHIVKRIRNAPGNTFMADMIFAQTCNFEKLLKISVEKAINHLRLDDIKRHEMFNQIEPQIYKQILEGIIQRLEEPVTCGHCGF</sequence>
<dbReference type="SUPFAM" id="SSF54695">
    <property type="entry name" value="POZ domain"/>
    <property type="match status" value="2"/>
</dbReference>
<comment type="caution">
    <text evidence="2">The sequence shown here is derived from an EMBL/GenBank/DDBJ whole genome shotgun (WGS) entry which is preliminary data.</text>
</comment>
<dbReference type="InterPro" id="IPR000210">
    <property type="entry name" value="BTB/POZ_dom"/>
</dbReference>
<dbReference type="SMART" id="SM00225">
    <property type="entry name" value="BTB"/>
    <property type="match status" value="2"/>
</dbReference>
<dbReference type="Pfam" id="PF00651">
    <property type="entry name" value="BTB"/>
    <property type="match status" value="2"/>
</dbReference>
<feature type="non-terminal residue" evidence="2">
    <location>
        <position position="436"/>
    </location>
</feature>
<protein>
    <recommendedName>
        <fullName evidence="1">BTB domain-containing protein</fullName>
    </recommendedName>
</protein>
<name>A0AAU9XCL5_9CNID</name>
<dbReference type="AlphaFoldDB" id="A0AAU9XCL5"/>
<organism evidence="2 3">
    <name type="scientific">Pocillopora meandrina</name>
    <dbReference type="NCBI Taxonomy" id="46732"/>
    <lineage>
        <taxon>Eukaryota</taxon>
        <taxon>Metazoa</taxon>
        <taxon>Cnidaria</taxon>
        <taxon>Anthozoa</taxon>
        <taxon>Hexacorallia</taxon>
        <taxon>Scleractinia</taxon>
        <taxon>Astrocoeniina</taxon>
        <taxon>Pocilloporidae</taxon>
        <taxon>Pocillopora</taxon>
    </lineage>
</organism>
<proteinExistence type="predicted"/>
<dbReference type="PANTHER" id="PTHR22744:SF17">
    <property type="entry name" value="BTB DOMAIN-CONTAINING PROTEIN"/>
    <property type="match status" value="1"/>
</dbReference>
<evidence type="ECO:0000313" key="3">
    <source>
        <dbReference type="Proteomes" id="UP001159428"/>
    </source>
</evidence>
<dbReference type="Proteomes" id="UP001159428">
    <property type="component" value="Unassembled WGS sequence"/>
</dbReference>
<dbReference type="PROSITE" id="PS50097">
    <property type="entry name" value="BTB"/>
    <property type="match status" value="2"/>
</dbReference>
<feature type="domain" description="BTB" evidence="1">
    <location>
        <begin position="19"/>
        <end position="78"/>
    </location>
</feature>